<accession>A0A9P8PYG0</accession>
<dbReference type="PRINTS" id="PR00070">
    <property type="entry name" value="DHFR"/>
</dbReference>
<comment type="pathway">
    <text evidence="1">Cofactor biosynthesis; tetrahydrofolate biosynthesis; 5,6,7,8-tetrahydrofolate from 7,8-dihydrofolate: step 1/1.</text>
</comment>
<dbReference type="AlphaFoldDB" id="A0A9P8PYG0"/>
<evidence type="ECO:0000259" key="8">
    <source>
        <dbReference type="PROSITE" id="PS51330"/>
    </source>
</evidence>
<dbReference type="GO" id="GO:0046655">
    <property type="term" value="P:folic acid metabolic process"/>
    <property type="evidence" value="ECO:0007669"/>
    <property type="project" value="TreeGrafter"/>
</dbReference>
<name>A0A9P8PYG0_9ASCO</name>
<gene>
    <name evidence="9" type="ORF">WICMUC_000225</name>
</gene>
<proteinExistence type="inferred from homology"/>
<evidence type="ECO:0000256" key="3">
    <source>
        <dbReference type="ARBA" id="ARBA00018886"/>
    </source>
</evidence>
<dbReference type="Proteomes" id="UP000769528">
    <property type="component" value="Unassembled WGS sequence"/>
</dbReference>
<dbReference type="Pfam" id="PF00186">
    <property type="entry name" value="DHFR_1"/>
    <property type="match status" value="1"/>
</dbReference>
<keyword evidence="10" id="KW-1185">Reference proteome</keyword>
<dbReference type="SUPFAM" id="SSF53597">
    <property type="entry name" value="Dihydrofolate reductase-like"/>
    <property type="match status" value="1"/>
</dbReference>
<dbReference type="PROSITE" id="PS51330">
    <property type="entry name" value="DHFR_2"/>
    <property type="match status" value="1"/>
</dbReference>
<dbReference type="CDD" id="cd00209">
    <property type="entry name" value="DHFR"/>
    <property type="match status" value="1"/>
</dbReference>
<dbReference type="GO" id="GO:0046654">
    <property type="term" value="P:tetrahydrofolate biosynthetic process"/>
    <property type="evidence" value="ECO:0007669"/>
    <property type="project" value="InterPro"/>
</dbReference>
<reference evidence="9" key="1">
    <citation type="journal article" date="2021" name="Open Biol.">
        <title>Shared evolutionary footprints suggest mitochondrial oxidative damage underlies multiple complex I losses in fungi.</title>
        <authorList>
            <person name="Schikora-Tamarit M.A."/>
            <person name="Marcet-Houben M."/>
            <person name="Nosek J."/>
            <person name="Gabaldon T."/>
        </authorList>
    </citation>
    <scope>NUCLEOTIDE SEQUENCE</scope>
    <source>
        <strain evidence="9">CBS6341</strain>
    </source>
</reference>
<protein>
    <recommendedName>
        <fullName evidence="3">Dihydrofolate reductase</fullName>
        <ecNumber evidence="2">1.5.1.3</ecNumber>
    </recommendedName>
</protein>
<dbReference type="EMBL" id="JAEUBF010000079">
    <property type="protein sequence ID" value="KAH3680633.1"/>
    <property type="molecule type" value="Genomic_DNA"/>
</dbReference>
<comment type="similarity">
    <text evidence="7">Belongs to the dihydrofolate reductase family.</text>
</comment>
<evidence type="ECO:0000256" key="2">
    <source>
        <dbReference type="ARBA" id="ARBA00012856"/>
    </source>
</evidence>
<keyword evidence="6" id="KW-0560">Oxidoreductase</keyword>
<dbReference type="PROSITE" id="PS00075">
    <property type="entry name" value="DHFR_1"/>
    <property type="match status" value="1"/>
</dbReference>
<evidence type="ECO:0000256" key="4">
    <source>
        <dbReference type="ARBA" id="ARBA00022563"/>
    </source>
</evidence>
<evidence type="ECO:0000313" key="10">
    <source>
        <dbReference type="Proteomes" id="UP000769528"/>
    </source>
</evidence>
<dbReference type="EC" id="1.5.1.3" evidence="2"/>
<dbReference type="PANTHER" id="PTHR48069">
    <property type="entry name" value="DIHYDROFOLATE REDUCTASE"/>
    <property type="match status" value="1"/>
</dbReference>
<dbReference type="GO" id="GO:0046452">
    <property type="term" value="P:dihydrofolate metabolic process"/>
    <property type="evidence" value="ECO:0007669"/>
    <property type="project" value="TreeGrafter"/>
</dbReference>
<comment type="caution">
    <text evidence="9">The sequence shown here is derived from an EMBL/GenBank/DDBJ whole genome shotgun (WGS) entry which is preliminary data.</text>
</comment>
<organism evidence="9 10">
    <name type="scientific">Wickerhamomyces mucosus</name>
    <dbReference type="NCBI Taxonomy" id="1378264"/>
    <lineage>
        <taxon>Eukaryota</taxon>
        <taxon>Fungi</taxon>
        <taxon>Dikarya</taxon>
        <taxon>Ascomycota</taxon>
        <taxon>Saccharomycotina</taxon>
        <taxon>Saccharomycetes</taxon>
        <taxon>Phaffomycetales</taxon>
        <taxon>Wickerhamomycetaceae</taxon>
        <taxon>Wickerhamomyces</taxon>
    </lineage>
</organism>
<evidence type="ECO:0000313" key="9">
    <source>
        <dbReference type="EMBL" id="KAH3680633.1"/>
    </source>
</evidence>
<dbReference type="GO" id="GO:0004146">
    <property type="term" value="F:dihydrofolate reductase activity"/>
    <property type="evidence" value="ECO:0007669"/>
    <property type="project" value="UniProtKB-EC"/>
</dbReference>
<dbReference type="Gene3D" id="3.40.430.10">
    <property type="entry name" value="Dihydrofolate Reductase, subunit A"/>
    <property type="match status" value="1"/>
</dbReference>
<dbReference type="PANTHER" id="PTHR48069:SF3">
    <property type="entry name" value="DIHYDROFOLATE REDUCTASE"/>
    <property type="match status" value="1"/>
</dbReference>
<sequence>MSSKPVSIIVAALLPSFGIGSKGTLPWKLRKEMKYFRNVTSKVSDPTKINAVVMGRKTWESIPEKFRPLPNRYNVIITRQDLTKLEKEVGVSYENEINDALIKLQKLDHIEKIFIIGGAEIYNSSIITQLVNNLLITEIKHSKNVEVEMDTYLNKEYILNNFEKRTKDELQSFIGDMDLGETETIVEGDFEYQYEFYTRK</sequence>
<evidence type="ECO:0000256" key="7">
    <source>
        <dbReference type="RuleBase" id="RU004474"/>
    </source>
</evidence>
<dbReference type="GO" id="GO:0005739">
    <property type="term" value="C:mitochondrion"/>
    <property type="evidence" value="ECO:0007669"/>
    <property type="project" value="TreeGrafter"/>
</dbReference>
<dbReference type="InterPro" id="IPR012259">
    <property type="entry name" value="DHFR"/>
</dbReference>
<evidence type="ECO:0000256" key="6">
    <source>
        <dbReference type="ARBA" id="ARBA00023002"/>
    </source>
</evidence>
<dbReference type="InterPro" id="IPR024072">
    <property type="entry name" value="DHFR-like_dom_sf"/>
</dbReference>
<dbReference type="OrthoDB" id="414698at2759"/>
<evidence type="ECO:0000256" key="5">
    <source>
        <dbReference type="ARBA" id="ARBA00022857"/>
    </source>
</evidence>
<dbReference type="InterPro" id="IPR001796">
    <property type="entry name" value="DHFR_dom"/>
</dbReference>
<feature type="domain" description="DHFR" evidence="8">
    <location>
        <begin position="5"/>
        <end position="199"/>
    </location>
</feature>
<dbReference type="GO" id="GO:0050661">
    <property type="term" value="F:NADP binding"/>
    <property type="evidence" value="ECO:0007669"/>
    <property type="project" value="InterPro"/>
</dbReference>
<reference evidence="9" key="2">
    <citation type="submission" date="2021-01" db="EMBL/GenBank/DDBJ databases">
        <authorList>
            <person name="Schikora-Tamarit M.A."/>
        </authorList>
    </citation>
    <scope>NUCLEOTIDE SEQUENCE</scope>
    <source>
        <strain evidence="9">CBS6341</strain>
    </source>
</reference>
<evidence type="ECO:0000256" key="1">
    <source>
        <dbReference type="ARBA" id="ARBA00004903"/>
    </source>
</evidence>
<dbReference type="GO" id="GO:0006730">
    <property type="term" value="P:one-carbon metabolic process"/>
    <property type="evidence" value="ECO:0007669"/>
    <property type="project" value="UniProtKB-KW"/>
</dbReference>
<dbReference type="InterPro" id="IPR017925">
    <property type="entry name" value="DHFR_CS"/>
</dbReference>
<keyword evidence="5" id="KW-0521">NADP</keyword>
<keyword evidence="4" id="KW-0554">One-carbon metabolism</keyword>